<sequence>MIRKAKVRARPQPVPGGMNKTEQAYGQHLKRLMMAGEIEYYAFESFKLRLANRTFYTPDFVVIRDGMLELHEVKGFWEDDARVKIKVAAEQHWMFTFVAIKKAGAGWAIEEF</sequence>
<dbReference type="Proteomes" id="UP001501479">
    <property type="component" value="Unassembled WGS sequence"/>
</dbReference>
<keyword evidence="3" id="KW-1185">Reference proteome</keyword>
<proteinExistence type="predicted"/>
<reference evidence="3" key="1">
    <citation type="journal article" date="2019" name="Int. J. Syst. Evol. Microbiol.">
        <title>The Global Catalogue of Microorganisms (GCM) 10K type strain sequencing project: providing services to taxonomists for standard genome sequencing and annotation.</title>
        <authorList>
            <consortium name="The Broad Institute Genomics Platform"/>
            <consortium name="The Broad Institute Genome Sequencing Center for Infectious Disease"/>
            <person name="Wu L."/>
            <person name="Ma J."/>
        </authorList>
    </citation>
    <scope>NUCLEOTIDE SEQUENCE [LARGE SCALE GENOMIC DNA]</scope>
    <source>
        <strain evidence="3">JCM 17329</strain>
    </source>
</reference>
<gene>
    <name evidence="2" type="ORF">GCM10022421_32200</name>
</gene>
<comment type="caution">
    <text evidence="2">The sequence shown here is derived from an EMBL/GenBank/DDBJ whole genome shotgun (WGS) entry which is preliminary data.</text>
</comment>
<evidence type="ECO:0000313" key="2">
    <source>
        <dbReference type="EMBL" id="GAA3721220.1"/>
    </source>
</evidence>
<dbReference type="EMBL" id="BAABDS010000046">
    <property type="protein sequence ID" value="GAA3721220.1"/>
    <property type="molecule type" value="Genomic_DNA"/>
</dbReference>
<name>A0ABP7EMB7_9GAMM</name>
<organism evidence="2 3">
    <name type="scientific">Oceanisphaera sediminis</name>
    <dbReference type="NCBI Taxonomy" id="981381"/>
    <lineage>
        <taxon>Bacteria</taxon>
        <taxon>Pseudomonadati</taxon>
        <taxon>Pseudomonadota</taxon>
        <taxon>Gammaproteobacteria</taxon>
        <taxon>Aeromonadales</taxon>
        <taxon>Aeromonadaceae</taxon>
        <taxon>Oceanisphaera</taxon>
    </lineage>
</organism>
<dbReference type="Gene3D" id="3.40.91.30">
    <property type="match status" value="1"/>
</dbReference>
<protein>
    <submittedName>
        <fullName evidence="2">DUF1064 domain-containing protein</fullName>
    </submittedName>
</protein>
<evidence type="ECO:0000256" key="1">
    <source>
        <dbReference type="SAM" id="MobiDB-lite"/>
    </source>
</evidence>
<dbReference type="RefSeq" id="WP_344965786.1">
    <property type="nucleotide sequence ID" value="NZ_BAABDS010000046.1"/>
</dbReference>
<feature type="region of interest" description="Disordered" evidence="1">
    <location>
        <begin position="1"/>
        <end position="20"/>
    </location>
</feature>
<evidence type="ECO:0000313" key="3">
    <source>
        <dbReference type="Proteomes" id="UP001501479"/>
    </source>
</evidence>
<accession>A0ABP7EMB7</accession>